<evidence type="ECO:0000256" key="4">
    <source>
        <dbReference type="PROSITE-ProRule" id="PRU00409"/>
    </source>
</evidence>
<sequence>MNVLITTIGRRGTLTKIFKEELNKIGGKVIVTDNSPLAPALYQADNYYLTPRVDDENYIERIIEICQKEEIKVIIPLLEKSFPIFDRARDIFKEKGIILLLSKAETFEKCKDKYKLYEYFKGNSILTPESYLCQDLGSDFSFPLFIKPRTGQGSQDIFKVKDQKELNFFSKYIDNPIIQEYIEGTEYTIDTLSDLEGNLLSAVPRKRIEVRSGEVSKSVTVKDDRLINWAKNIIEDLGIIGPANLQAIITPEDEIKFIELNPRFGGGVPLSYQAGINYPLLISKMVKGEEVRPFLGNFEDGLAMLRYDTPLFRRIDELGEKND</sequence>
<dbReference type="PANTHER" id="PTHR43585">
    <property type="entry name" value="FUMIPYRROLE BIOSYNTHESIS PROTEIN C"/>
    <property type="match status" value="1"/>
</dbReference>
<keyword evidence="3 4" id="KW-0067">ATP-binding</keyword>
<dbReference type="PROSITE" id="PS50975">
    <property type="entry name" value="ATP_GRASP"/>
    <property type="match status" value="1"/>
</dbReference>
<dbReference type="InterPro" id="IPR048764">
    <property type="entry name" value="PylC_N"/>
</dbReference>
<comment type="caution">
    <text evidence="6">The sequence shown here is derived from an EMBL/GenBank/DDBJ whole genome shotgun (WGS) entry which is preliminary data.</text>
</comment>
<feature type="domain" description="ATP-grasp" evidence="5">
    <location>
        <begin position="117"/>
        <end position="287"/>
    </location>
</feature>
<name>A0A1C0ABX6_9FIRM</name>
<dbReference type="GO" id="GO:0046872">
    <property type="term" value="F:metal ion binding"/>
    <property type="evidence" value="ECO:0007669"/>
    <property type="project" value="InterPro"/>
</dbReference>
<evidence type="ECO:0000313" key="6">
    <source>
        <dbReference type="EMBL" id="OCL27877.1"/>
    </source>
</evidence>
<protein>
    <recommendedName>
        <fullName evidence="5">ATP-grasp domain-containing protein</fullName>
    </recommendedName>
</protein>
<dbReference type="Gene3D" id="3.30.1490.20">
    <property type="entry name" value="ATP-grasp fold, A domain"/>
    <property type="match status" value="1"/>
</dbReference>
<gene>
    <name evidence="6" type="ORF">U472_03415</name>
</gene>
<evidence type="ECO:0000256" key="1">
    <source>
        <dbReference type="ARBA" id="ARBA00022598"/>
    </source>
</evidence>
<evidence type="ECO:0000259" key="5">
    <source>
        <dbReference type="PROSITE" id="PS50975"/>
    </source>
</evidence>
<evidence type="ECO:0000313" key="7">
    <source>
        <dbReference type="Proteomes" id="UP000093514"/>
    </source>
</evidence>
<dbReference type="Pfam" id="PF21360">
    <property type="entry name" value="PylC-like_N"/>
    <property type="match status" value="1"/>
</dbReference>
<reference evidence="7" key="1">
    <citation type="submission" date="2016-07" db="EMBL/GenBank/DDBJ databases">
        <authorList>
            <person name="Florea S."/>
            <person name="Webb J.S."/>
            <person name="Jaromczyk J."/>
            <person name="Schardl C.L."/>
        </authorList>
    </citation>
    <scope>NUCLEOTIDE SEQUENCE [LARGE SCALE GENOMIC DNA]</scope>
    <source>
        <strain evidence="7">Z6</strain>
    </source>
</reference>
<reference evidence="6 7" key="2">
    <citation type="submission" date="2016-08" db="EMBL/GenBank/DDBJ databases">
        <title>Orenia metallireducens sp. nov. strain Z6, a Novel Metal-reducing Firmicute from the Deep Subsurface.</title>
        <authorList>
            <person name="Maxim B.I."/>
            <person name="Kenneth K."/>
            <person name="Flynn T.M."/>
            <person name="Oloughlin E.J."/>
            <person name="Locke R.A."/>
            <person name="Weber J.R."/>
            <person name="Egan S.M."/>
            <person name="Mackie R.I."/>
            <person name="Cann I.K."/>
        </authorList>
    </citation>
    <scope>NUCLEOTIDE SEQUENCE [LARGE SCALE GENOMIC DNA]</scope>
    <source>
        <strain evidence="6 7">Z6</strain>
    </source>
</reference>
<proteinExistence type="predicted"/>
<keyword evidence="1" id="KW-0436">Ligase</keyword>
<evidence type="ECO:0000256" key="2">
    <source>
        <dbReference type="ARBA" id="ARBA00022741"/>
    </source>
</evidence>
<dbReference type="SUPFAM" id="SSF56059">
    <property type="entry name" value="Glutathione synthetase ATP-binding domain-like"/>
    <property type="match status" value="1"/>
</dbReference>
<keyword evidence="7" id="KW-1185">Reference proteome</keyword>
<dbReference type="InterPro" id="IPR003806">
    <property type="entry name" value="ATP-grasp_PylC-type"/>
</dbReference>
<dbReference type="InterPro" id="IPR013815">
    <property type="entry name" value="ATP_grasp_subdomain_1"/>
</dbReference>
<dbReference type="InterPro" id="IPR011761">
    <property type="entry name" value="ATP-grasp"/>
</dbReference>
<keyword evidence="2 4" id="KW-0547">Nucleotide-binding</keyword>
<dbReference type="Gene3D" id="3.30.470.20">
    <property type="entry name" value="ATP-grasp fold, B domain"/>
    <property type="match status" value="1"/>
</dbReference>
<dbReference type="PANTHER" id="PTHR43585:SF2">
    <property type="entry name" value="ATP-GRASP ENZYME FSQD"/>
    <property type="match status" value="1"/>
</dbReference>
<dbReference type="Pfam" id="PF02655">
    <property type="entry name" value="ATP-grasp_3"/>
    <property type="match status" value="1"/>
</dbReference>
<dbReference type="AlphaFoldDB" id="A0A1C0ABX6"/>
<organism evidence="6 7">
    <name type="scientific">Orenia metallireducens</name>
    <dbReference type="NCBI Taxonomy" id="1413210"/>
    <lineage>
        <taxon>Bacteria</taxon>
        <taxon>Bacillati</taxon>
        <taxon>Bacillota</taxon>
        <taxon>Clostridia</taxon>
        <taxon>Halanaerobiales</taxon>
        <taxon>Halobacteroidaceae</taxon>
        <taxon>Orenia</taxon>
    </lineage>
</organism>
<dbReference type="Gene3D" id="3.40.50.20">
    <property type="match status" value="1"/>
</dbReference>
<dbReference type="InterPro" id="IPR052032">
    <property type="entry name" value="ATP-dep_AA_Ligase"/>
</dbReference>
<accession>A0A1C0ABX6</accession>
<dbReference type="GO" id="GO:0005524">
    <property type="term" value="F:ATP binding"/>
    <property type="evidence" value="ECO:0007669"/>
    <property type="project" value="UniProtKB-UniRule"/>
</dbReference>
<dbReference type="EMBL" id="LWDV01000007">
    <property type="protein sequence ID" value="OCL27877.1"/>
    <property type="molecule type" value="Genomic_DNA"/>
</dbReference>
<dbReference type="GO" id="GO:0016874">
    <property type="term" value="F:ligase activity"/>
    <property type="evidence" value="ECO:0007669"/>
    <property type="project" value="UniProtKB-KW"/>
</dbReference>
<dbReference type="Proteomes" id="UP000093514">
    <property type="component" value="Unassembled WGS sequence"/>
</dbReference>
<evidence type="ECO:0000256" key="3">
    <source>
        <dbReference type="ARBA" id="ARBA00022840"/>
    </source>
</evidence>